<evidence type="ECO:0000313" key="6">
    <source>
        <dbReference type="EMBL" id="CAI6355394.1"/>
    </source>
</evidence>
<dbReference type="GO" id="GO:0016929">
    <property type="term" value="F:deSUMOylase activity"/>
    <property type="evidence" value="ECO:0007669"/>
    <property type="project" value="TreeGrafter"/>
</dbReference>
<keyword evidence="3" id="KW-0378">Hydrolase</keyword>
<comment type="similarity">
    <text evidence="1">Belongs to the peptidase C48 family.</text>
</comment>
<evidence type="ECO:0000313" key="7">
    <source>
        <dbReference type="Proteomes" id="UP001160148"/>
    </source>
</evidence>
<dbReference type="EMBL" id="CARXXK010000002">
    <property type="protein sequence ID" value="CAI6355394.1"/>
    <property type="molecule type" value="Genomic_DNA"/>
</dbReference>
<evidence type="ECO:0000256" key="3">
    <source>
        <dbReference type="ARBA" id="ARBA00022801"/>
    </source>
</evidence>
<dbReference type="SUPFAM" id="SSF54001">
    <property type="entry name" value="Cysteine proteinases"/>
    <property type="match status" value="1"/>
</dbReference>
<dbReference type="InterPro" id="IPR038765">
    <property type="entry name" value="Papain-like_cys_pep_sf"/>
</dbReference>
<dbReference type="Gene3D" id="3.40.395.10">
    <property type="entry name" value="Adenoviral Proteinase, Chain A"/>
    <property type="match status" value="1"/>
</dbReference>
<dbReference type="Pfam" id="PF02902">
    <property type="entry name" value="Peptidase_C48"/>
    <property type="match status" value="1"/>
</dbReference>
<protein>
    <recommendedName>
        <fullName evidence="5">Ubiquitin-like protease family profile domain-containing protein</fullName>
    </recommendedName>
</protein>
<accession>A0AAV0WHP8</accession>
<comment type="caution">
    <text evidence="6">The sequence shown here is derived from an EMBL/GenBank/DDBJ whole genome shotgun (WGS) entry which is preliminary data.</text>
</comment>
<dbReference type="PANTHER" id="PTHR12606:SF141">
    <property type="entry name" value="GH15225P-RELATED"/>
    <property type="match status" value="1"/>
</dbReference>
<dbReference type="InterPro" id="IPR003653">
    <property type="entry name" value="Peptidase_C48_C"/>
</dbReference>
<dbReference type="PROSITE" id="PS50600">
    <property type="entry name" value="ULP_PROTEASE"/>
    <property type="match status" value="1"/>
</dbReference>
<keyword evidence="2" id="KW-0645">Protease</keyword>
<proteinExistence type="inferred from homology"/>
<gene>
    <name evidence="6" type="ORF">MEUPH1_LOCUS11256</name>
</gene>
<evidence type="ECO:0000256" key="2">
    <source>
        <dbReference type="ARBA" id="ARBA00022670"/>
    </source>
</evidence>
<evidence type="ECO:0000256" key="4">
    <source>
        <dbReference type="ARBA" id="ARBA00022807"/>
    </source>
</evidence>
<dbReference type="GO" id="GO:0005634">
    <property type="term" value="C:nucleus"/>
    <property type="evidence" value="ECO:0007669"/>
    <property type="project" value="TreeGrafter"/>
</dbReference>
<keyword evidence="7" id="KW-1185">Reference proteome</keyword>
<dbReference type="PANTHER" id="PTHR12606">
    <property type="entry name" value="SENTRIN/SUMO-SPECIFIC PROTEASE"/>
    <property type="match status" value="1"/>
</dbReference>
<keyword evidence="4" id="KW-0788">Thiol protease</keyword>
<organism evidence="6 7">
    <name type="scientific">Macrosiphum euphorbiae</name>
    <name type="common">potato aphid</name>
    <dbReference type="NCBI Taxonomy" id="13131"/>
    <lineage>
        <taxon>Eukaryota</taxon>
        <taxon>Metazoa</taxon>
        <taxon>Ecdysozoa</taxon>
        <taxon>Arthropoda</taxon>
        <taxon>Hexapoda</taxon>
        <taxon>Insecta</taxon>
        <taxon>Pterygota</taxon>
        <taxon>Neoptera</taxon>
        <taxon>Paraneoptera</taxon>
        <taxon>Hemiptera</taxon>
        <taxon>Sternorrhyncha</taxon>
        <taxon>Aphidomorpha</taxon>
        <taxon>Aphidoidea</taxon>
        <taxon>Aphididae</taxon>
        <taxon>Macrosiphini</taxon>
        <taxon>Macrosiphum</taxon>
    </lineage>
</organism>
<dbReference type="GO" id="GO:0006508">
    <property type="term" value="P:proteolysis"/>
    <property type="evidence" value="ECO:0007669"/>
    <property type="project" value="UniProtKB-KW"/>
</dbReference>
<dbReference type="Proteomes" id="UP001160148">
    <property type="component" value="Unassembled WGS sequence"/>
</dbReference>
<reference evidence="6 7" key="1">
    <citation type="submission" date="2023-01" db="EMBL/GenBank/DDBJ databases">
        <authorList>
            <person name="Whitehead M."/>
        </authorList>
    </citation>
    <scope>NUCLEOTIDE SEQUENCE [LARGE SCALE GENOMIC DNA]</scope>
</reference>
<sequence length="333" mass="39006">MMDFTEDNSIIEDNNEPHYFNNSNASLHQMEVFDTNSSTIVQDNDIHAVSNSTQESIQENTSTINLCDSDDEDTNIDQLAYNPVVNLNSIKLVKRPKNVKKILPKHRKKTEKTINFLEGQRVNDYVSSRNKLNGYTLHMRDLITLLTPKSWLNDVIILNYLLLLVNNCEETLIITTDTWVDFGRRKESTVMKWTKSNNLYNFKRIVIPINPNKNHWALFVVDIWEGIVHSFDSFNKTHMKEYYIVTEFLSLAYNYSVKKPGEERTMPIWKYQIENSPQQKNTYDCGVFTCTNARYFLLGKKLEFTQPDCQLLRKRIAYELVHSELIQDHSTNL</sequence>
<dbReference type="GO" id="GO:0016926">
    <property type="term" value="P:protein desumoylation"/>
    <property type="evidence" value="ECO:0007669"/>
    <property type="project" value="TreeGrafter"/>
</dbReference>
<name>A0AAV0WHP8_9HEMI</name>
<feature type="domain" description="Ubiquitin-like protease family profile" evidence="5">
    <location>
        <begin position="135"/>
        <end position="296"/>
    </location>
</feature>
<evidence type="ECO:0000259" key="5">
    <source>
        <dbReference type="PROSITE" id="PS50600"/>
    </source>
</evidence>
<dbReference type="AlphaFoldDB" id="A0AAV0WHP8"/>
<evidence type="ECO:0000256" key="1">
    <source>
        <dbReference type="ARBA" id="ARBA00005234"/>
    </source>
</evidence>